<dbReference type="Proteomes" id="UP001337723">
    <property type="component" value="Chromosome"/>
</dbReference>
<dbReference type="KEGG" id="rmai:MACH21_22240"/>
<dbReference type="InterPro" id="IPR019600">
    <property type="entry name" value="Hemin_uptake_protein_HemP"/>
</dbReference>
<dbReference type="EMBL" id="AP027266">
    <property type="protein sequence ID" value="BDW86047.1"/>
    <property type="molecule type" value="Genomic_DNA"/>
</dbReference>
<reference evidence="1 2" key="1">
    <citation type="submission" date="2023-01" db="EMBL/GenBank/DDBJ databases">
        <title>Complete genome sequence of Roseicyclus marinus strain Dej080120_10.</title>
        <authorList>
            <person name="Ueki S."/>
            <person name="Maruyama F."/>
        </authorList>
    </citation>
    <scope>NUCLEOTIDE SEQUENCE [LARGE SCALE GENOMIC DNA]</scope>
    <source>
        <strain evidence="1 2">Dej080120_10</strain>
    </source>
</reference>
<accession>A0AA48H938</accession>
<protein>
    <recommendedName>
        <fullName evidence="3">Hemin uptake protein HemP</fullName>
    </recommendedName>
</protein>
<dbReference type="RefSeq" id="WP_338271933.1">
    <property type="nucleotide sequence ID" value="NZ_AP027266.1"/>
</dbReference>
<gene>
    <name evidence="1" type="ORF">MACH21_22240</name>
</gene>
<organism evidence="1 2">
    <name type="scientific">Roseicyclus marinus</name>
    <dbReference type="NCBI Taxonomy" id="2161673"/>
    <lineage>
        <taxon>Bacteria</taxon>
        <taxon>Pseudomonadati</taxon>
        <taxon>Pseudomonadota</taxon>
        <taxon>Alphaproteobacteria</taxon>
        <taxon>Rhodobacterales</taxon>
        <taxon>Roseobacteraceae</taxon>
        <taxon>Roseicyclus</taxon>
    </lineage>
</organism>
<proteinExistence type="predicted"/>
<dbReference type="Pfam" id="PF10636">
    <property type="entry name" value="hemP"/>
    <property type="match status" value="1"/>
</dbReference>
<evidence type="ECO:0000313" key="1">
    <source>
        <dbReference type="EMBL" id="BDW86047.1"/>
    </source>
</evidence>
<sequence length="61" mass="6675">MSFHGKITTTAEASRTAAPAHTLPVYDARRLTDGEGTAMIVLDDKTYQLRITRAGKLILTK</sequence>
<dbReference type="AlphaFoldDB" id="A0AA48H938"/>
<keyword evidence="2" id="KW-1185">Reference proteome</keyword>
<evidence type="ECO:0008006" key="3">
    <source>
        <dbReference type="Google" id="ProtNLM"/>
    </source>
</evidence>
<name>A0AA48H938_9RHOB</name>
<dbReference type="Gene3D" id="2.10.70.10">
    <property type="entry name" value="Complement Module, domain 1"/>
    <property type="match status" value="1"/>
</dbReference>
<evidence type="ECO:0000313" key="2">
    <source>
        <dbReference type="Proteomes" id="UP001337723"/>
    </source>
</evidence>